<gene>
    <name evidence="1" type="ordered locus">BDU_1137</name>
</gene>
<evidence type="ECO:0000313" key="2">
    <source>
        <dbReference type="Proteomes" id="UP000000611"/>
    </source>
</evidence>
<keyword evidence="2" id="KW-1185">Reference proteome</keyword>
<dbReference type="KEGG" id="bdu:BDU_1137"/>
<organism evidence="1 2">
    <name type="scientific">Borrelia duttonii (strain Ly)</name>
    <dbReference type="NCBI Taxonomy" id="412419"/>
    <lineage>
        <taxon>Bacteria</taxon>
        <taxon>Pseudomonadati</taxon>
        <taxon>Spirochaetota</taxon>
        <taxon>Spirochaetia</taxon>
        <taxon>Spirochaetales</taxon>
        <taxon>Borreliaceae</taxon>
        <taxon>Borrelia</taxon>
    </lineage>
</organism>
<protein>
    <submittedName>
        <fullName evidence="1">Uncharacterized conserved protein</fullName>
    </submittedName>
</protein>
<geneLocation type="plasmid" evidence="1 2">
    <name>pl165</name>
</geneLocation>
<proteinExistence type="predicted"/>
<keyword evidence="1" id="KW-0614">Plasmid</keyword>
<evidence type="ECO:0000313" key="1">
    <source>
        <dbReference type="EMBL" id="ACH93928.1"/>
    </source>
</evidence>
<accession>B5RNJ2</accession>
<dbReference type="HOGENOM" id="CLU_682706_0_0_12"/>
<name>B5RNJ2_BORDL</name>
<sequence>MILSDLDDMIYKKGEFMMKLGMRICATYCVLSVLFFSCRQSRFTESGIRTLSKLKYNQKPRVIIGKTSPALLGATLPLGGSSEVISRPSGSLEEGVLDTRNKPQDLLGVIQPEVPAAEEVVIQPAVPEVAEGIIQPEVPAAEEVVIQPEETHVKKRVKKYYEQDGKYENKFDFTIVDREEFVYEELKTREDALKKFKDIKSLFHEFYYNKDFDSKPYNYGMSFPNLVFSEIFSYNPNLFNLRHPIRYVYLALWYNGDRMYWLALAAHKIYSVYKESRYHKYYEYKEACKKFVDRLSDMTTGSYYYLNFNHDLPYSNGSKIDKKNFETKATLEDLSELNKHFVQYMNKMKNVVSVVTYNVYEVIQSIHEGDEITAEDFYKIFDKMNNDADIQKGIDIVIKDKEKMMAIFREIVNRVRLD</sequence>
<dbReference type="EMBL" id="CP000979">
    <property type="protein sequence ID" value="ACH93928.1"/>
    <property type="molecule type" value="Genomic_DNA"/>
</dbReference>
<reference evidence="1 2" key="1">
    <citation type="journal article" date="2008" name="PLoS Genet.">
        <title>The genome of Borrelia recurrentis, the agent of deadly louse-borne relapsing fever, is a degraded subset of tick-borne Borrelia duttonii.</title>
        <authorList>
            <person name="Lescot M."/>
            <person name="Audic S."/>
            <person name="Robert C."/>
            <person name="Nguyen T.T."/>
            <person name="Blanc G."/>
            <person name="Cutler S.J."/>
            <person name="Wincker P."/>
            <person name="Couloux A."/>
            <person name="Claverie J.-M."/>
            <person name="Raoult D."/>
            <person name="Drancourt M."/>
        </authorList>
    </citation>
    <scope>NUCLEOTIDE SEQUENCE [LARGE SCALE GENOMIC DNA]</scope>
    <source>
        <strain evidence="1 2">Ly</strain>
    </source>
</reference>
<dbReference type="Proteomes" id="UP000000611">
    <property type="component" value="Plasmid pl165"/>
</dbReference>
<dbReference type="AlphaFoldDB" id="B5RNJ2"/>